<sequence length="355" mass="40684">LGDGRNDSPGHSAQYCTYSMMDNESKKILSLITMDKRQTEKKSSNMEKACFVRAMEELAENGVVVSEVVTDAHLQIGAVMKNRFPEIKHSHDIWHAAKNLGKKIVAAGQNKECKELLGWSRDIVNHFWYSCSYATDVDSFMEVWCGVVHHVVNEHEWSMSYSSSYFGNNKCMHGPMEEEGHKDWIIKGSPAHTALIQIVFNKRFLRQIHYYVNFRSTAELENFNNLILMYSGKRFAFSPPVYNARCQLAALDYNANVDREVKRNPDGSVQQHRTFNKKSGRWSVTPVKVEKSYIHVEILQKRIVQARLTDQEGMCHPAVLAATDPRRLSRTIAPVEPKPTAVLQEEKVSRFMKKD</sequence>
<proteinExistence type="predicted"/>
<evidence type="ECO:0000313" key="1">
    <source>
        <dbReference type="EnsemblMetazoa" id="G11868.9:cds"/>
    </source>
</evidence>
<organism evidence="1 2">
    <name type="scientific">Magallana gigas</name>
    <name type="common">Pacific oyster</name>
    <name type="synonym">Crassostrea gigas</name>
    <dbReference type="NCBI Taxonomy" id="29159"/>
    <lineage>
        <taxon>Eukaryota</taxon>
        <taxon>Metazoa</taxon>
        <taxon>Spiralia</taxon>
        <taxon>Lophotrochozoa</taxon>
        <taxon>Mollusca</taxon>
        <taxon>Bivalvia</taxon>
        <taxon>Autobranchia</taxon>
        <taxon>Pteriomorphia</taxon>
        <taxon>Ostreida</taxon>
        <taxon>Ostreoidea</taxon>
        <taxon>Ostreidae</taxon>
        <taxon>Magallana</taxon>
    </lineage>
</organism>
<dbReference type="PANTHER" id="PTHR31751:SF7">
    <property type="entry name" value="THAP-TYPE DOMAIN-CONTAINING PROTEIN"/>
    <property type="match status" value="1"/>
</dbReference>
<name>A0A8W8I028_MAGGI</name>
<dbReference type="EnsemblMetazoa" id="G11868.9">
    <property type="protein sequence ID" value="G11868.9:cds"/>
    <property type="gene ID" value="G11868"/>
</dbReference>
<accession>A0A8W8I028</accession>
<protein>
    <submittedName>
        <fullName evidence="1">Uncharacterized protein</fullName>
    </submittedName>
</protein>
<reference evidence="1" key="1">
    <citation type="submission" date="2022-08" db="UniProtKB">
        <authorList>
            <consortium name="EnsemblMetazoa"/>
        </authorList>
    </citation>
    <scope>IDENTIFICATION</scope>
    <source>
        <strain evidence="1">05x7-T-G4-1.051#20</strain>
    </source>
</reference>
<evidence type="ECO:0000313" key="2">
    <source>
        <dbReference type="Proteomes" id="UP000005408"/>
    </source>
</evidence>
<dbReference type="AlphaFoldDB" id="A0A8W8I028"/>
<dbReference type="Proteomes" id="UP000005408">
    <property type="component" value="Unassembled WGS sequence"/>
</dbReference>
<keyword evidence="2" id="KW-1185">Reference proteome</keyword>
<dbReference type="PANTHER" id="PTHR31751">
    <property type="entry name" value="SI:CH211-108C17.2-RELATED-RELATED"/>
    <property type="match status" value="1"/>
</dbReference>